<dbReference type="AlphaFoldDB" id="A0A3B0W7I1"/>
<dbReference type="Gene3D" id="1.10.10.60">
    <property type="entry name" value="Homeodomain-like"/>
    <property type="match status" value="1"/>
</dbReference>
<keyword evidence="5 12" id="KW-0489">Methyltransferase</keyword>
<dbReference type="InterPro" id="IPR036388">
    <property type="entry name" value="WH-like_DNA-bd_sf"/>
</dbReference>
<dbReference type="Gene3D" id="1.10.10.10">
    <property type="entry name" value="Winged helix-like DNA-binding domain superfamily/Winged helix DNA-binding domain"/>
    <property type="match status" value="1"/>
</dbReference>
<dbReference type="InterPro" id="IPR008332">
    <property type="entry name" value="MethylG_MeTrfase_N"/>
</dbReference>
<comment type="similarity">
    <text evidence="2">Belongs to the MGMT family.</text>
</comment>
<dbReference type="InterPro" id="IPR001497">
    <property type="entry name" value="MethylDNA_cys_MeTrfase_AS"/>
</dbReference>
<evidence type="ECO:0000259" key="11">
    <source>
        <dbReference type="PROSITE" id="PS01124"/>
    </source>
</evidence>
<keyword evidence="4" id="KW-0963">Cytoplasm</keyword>
<evidence type="ECO:0000313" key="12">
    <source>
        <dbReference type="EMBL" id="VAW39634.1"/>
    </source>
</evidence>
<accession>A0A3B0W7I1</accession>
<dbReference type="GO" id="GO:0003908">
    <property type="term" value="F:methylated-DNA-[protein]-cysteine S-methyltransferase activity"/>
    <property type="evidence" value="ECO:0007669"/>
    <property type="project" value="UniProtKB-EC"/>
</dbReference>
<dbReference type="EMBL" id="UOEW01000238">
    <property type="protein sequence ID" value="VAW39634.1"/>
    <property type="molecule type" value="Genomic_DNA"/>
</dbReference>
<evidence type="ECO:0000256" key="8">
    <source>
        <dbReference type="ARBA" id="ARBA00023159"/>
    </source>
</evidence>
<sequence length="359" mass="40208">MVTCMNSKMSFADKYSVVGTRNTKYDGTFFTAVKTTGIFCHPSCRARIPKVQNVIFYDTIAECLQNGFRPCKVCKPMEKIGETPAYIKGIIAELQQSPHTRISDEQLKLRGIEPHTIRRWFKKNYNITFHSFQRMLRINYAFTSIKDGNSITHSAFASGYESLSGFNESYRSLFGESASKSKNRTVVNVLRFSSPIGSIVACATEKGVCFLGFIGQKRIEKQFTEIQTQCNAIILPGKNRHLSKVKREISEYFAGSRKIFSAALDIIGTDFRKKVWAELLNIPYGKTVSYKEQAIAMNNIKAIRAVASANGANKIAIIIPCHRVIGSNGSLTGYAGGLHKKSWLLNFEKNNNSNQSTQE</sequence>
<dbReference type="HAMAP" id="MF_00772">
    <property type="entry name" value="OGT"/>
    <property type="match status" value="1"/>
</dbReference>
<dbReference type="PROSITE" id="PS00374">
    <property type="entry name" value="MGMT"/>
    <property type="match status" value="1"/>
</dbReference>
<dbReference type="PANTHER" id="PTHR10815:SF5">
    <property type="entry name" value="METHYLATED-DNA--PROTEIN-CYSTEINE METHYLTRANSFERASE"/>
    <property type="match status" value="1"/>
</dbReference>
<dbReference type="InterPro" id="IPR035451">
    <property type="entry name" value="Ada-like_dom_sf"/>
</dbReference>
<feature type="domain" description="HTH araC/xylS-type" evidence="11">
    <location>
        <begin position="111"/>
        <end position="184"/>
    </location>
</feature>
<dbReference type="SUPFAM" id="SSF57884">
    <property type="entry name" value="Ada DNA repair protein, N-terminal domain (N-Ada 10)"/>
    <property type="match status" value="1"/>
</dbReference>
<dbReference type="PANTHER" id="PTHR10815">
    <property type="entry name" value="METHYLATED-DNA--PROTEIN-CYSTEINE METHYLTRANSFERASE"/>
    <property type="match status" value="1"/>
</dbReference>
<evidence type="ECO:0000256" key="7">
    <source>
        <dbReference type="ARBA" id="ARBA00022763"/>
    </source>
</evidence>
<dbReference type="PIRSF" id="PIRSF000409">
    <property type="entry name" value="Ada"/>
    <property type="match status" value="1"/>
</dbReference>
<dbReference type="GO" id="GO:0008270">
    <property type="term" value="F:zinc ion binding"/>
    <property type="evidence" value="ECO:0007669"/>
    <property type="project" value="InterPro"/>
</dbReference>
<evidence type="ECO:0000256" key="1">
    <source>
        <dbReference type="ARBA" id="ARBA00001286"/>
    </source>
</evidence>
<dbReference type="InterPro" id="IPR023546">
    <property type="entry name" value="MGMT"/>
</dbReference>
<dbReference type="InterPro" id="IPR036631">
    <property type="entry name" value="MGMT_N_sf"/>
</dbReference>
<organism evidence="12">
    <name type="scientific">hydrothermal vent metagenome</name>
    <dbReference type="NCBI Taxonomy" id="652676"/>
    <lineage>
        <taxon>unclassified sequences</taxon>
        <taxon>metagenomes</taxon>
        <taxon>ecological metagenomes</taxon>
    </lineage>
</organism>
<dbReference type="Pfam" id="PF02805">
    <property type="entry name" value="Ada_Zn_binding"/>
    <property type="match status" value="1"/>
</dbReference>
<dbReference type="CDD" id="cd06445">
    <property type="entry name" value="ATase"/>
    <property type="match status" value="1"/>
</dbReference>
<keyword evidence="9" id="KW-0234">DNA repair</keyword>
<dbReference type="Pfam" id="PF12833">
    <property type="entry name" value="HTH_18"/>
    <property type="match status" value="1"/>
</dbReference>
<dbReference type="PROSITE" id="PS01124">
    <property type="entry name" value="HTH_ARAC_FAMILY_2"/>
    <property type="match status" value="1"/>
</dbReference>
<dbReference type="GO" id="GO:0006281">
    <property type="term" value="P:DNA repair"/>
    <property type="evidence" value="ECO:0007669"/>
    <property type="project" value="UniProtKB-KW"/>
</dbReference>
<keyword evidence="7" id="KW-0227">DNA damage</keyword>
<name>A0A3B0W7I1_9ZZZZ</name>
<dbReference type="Gene3D" id="3.40.10.10">
    <property type="entry name" value="DNA Methylphosphotriester Repair Domain"/>
    <property type="match status" value="1"/>
</dbReference>
<keyword evidence="6 12" id="KW-0808">Transferase</keyword>
<evidence type="ECO:0000256" key="6">
    <source>
        <dbReference type="ARBA" id="ARBA00022679"/>
    </source>
</evidence>
<dbReference type="GO" id="GO:0003700">
    <property type="term" value="F:DNA-binding transcription factor activity"/>
    <property type="evidence" value="ECO:0007669"/>
    <property type="project" value="InterPro"/>
</dbReference>
<proteinExistence type="inferred from homology"/>
<comment type="catalytic activity">
    <reaction evidence="1">
        <text>a 4-O-methyl-thymidine in DNA + L-cysteinyl-[protein] = a thymidine in DNA + S-methyl-L-cysteinyl-[protein]</text>
        <dbReference type="Rhea" id="RHEA:53428"/>
        <dbReference type="Rhea" id="RHEA-COMP:10131"/>
        <dbReference type="Rhea" id="RHEA-COMP:10132"/>
        <dbReference type="Rhea" id="RHEA-COMP:13555"/>
        <dbReference type="Rhea" id="RHEA-COMP:13556"/>
        <dbReference type="ChEBI" id="CHEBI:29950"/>
        <dbReference type="ChEBI" id="CHEBI:82612"/>
        <dbReference type="ChEBI" id="CHEBI:137386"/>
        <dbReference type="ChEBI" id="CHEBI:137387"/>
        <dbReference type="EC" id="2.1.1.63"/>
    </reaction>
</comment>
<dbReference type="NCBIfam" id="TIGR00589">
    <property type="entry name" value="ogt"/>
    <property type="match status" value="1"/>
</dbReference>
<dbReference type="Pfam" id="PF01035">
    <property type="entry name" value="DNA_binding_1"/>
    <property type="match status" value="1"/>
</dbReference>
<dbReference type="SUPFAM" id="SSF46767">
    <property type="entry name" value="Methylated DNA-protein cysteine methyltransferase, C-terminal domain"/>
    <property type="match status" value="1"/>
</dbReference>
<comment type="catalytic activity">
    <reaction evidence="10">
        <text>a 6-O-methyl-2'-deoxyguanosine in DNA + L-cysteinyl-[protein] = S-methyl-L-cysteinyl-[protein] + a 2'-deoxyguanosine in DNA</text>
        <dbReference type="Rhea" id="RHEA:24000"/>
        <dbReference type="Rhea" id="RHEA-COMP:10131"/>
        <dbReference type="Rhea" id="RHEA-COMP:10132"/>
        <dbReference type="Rhea" id="RHEA-COMP:11367"/>
        <dbReference type="Rhea" id="RHEA-COMP:11368"/>
        <dbReference type="ChEBI" id="CHEBI:29950"/>
        <dbReference type="ChEBI" id="CHEBI:82612"/>
        <dbReference type="ChEBI" id="CHEBI:85445"/>
        <dbReference type="ChEBI" id="CHEBI:85448"/>
        <dbReference type="EC" id="2.1.1.63"/>
    </reaction>
</comment>
<dbReference type="Pfam" id="PF02870">
    <property type="entry name" value="Methyltransf_1N"/>
    <property type="match status" value="1"/>
</dbReference>
<dbReference type="FunFam" id="1.10.10.10:FF:000214">
    <property type="entry name" value="Methylated-DNA--protein-cysteine methyltransferase"/>
    <property type="match status" value="1"/>
</dbReference>
<dbReference type="GO" id="GO:0043565">
    <property type="term" value="F:sequence-specific DNA binding"/>
    <property type="evidence" value="ECO:0007669"/>
    <property type="project" value="InterPro"/>
</dbReference>
<dbReference type="InterPro" id="IPR016221">
    <property type="entry name" value="Bifunct_regulatory_prot_Ada"/>
</dbReference>
<dbReference type="InterPro" id="IPR014048">
    <property type="entry name" value="MethylDNA_cys_MeTrfase_DNA-bd"/>
</dbReference>
<dbReference type="InterPro" id="IPR036217">
    <property type="entry name" value="MethylDNA_cys_MeTrfase_DNAb"/>
</dbReference>
<protein>
    <recommendedName>
        <fullName evidence="3">methylated-DNA--[protein]-cysteine S-methyltransferase</fullName>
        <ecNumber evidence="3">2.1.1.63</ecNumber>
    </recommendedName>
</protein>
<evidence type="ECO:0000256" key="5">
    <source>
        <dbReference type="ARBA" id="ARBA00022603"/>
    </source>
</evidence>
<evidence type="ECO:0000256" key="4">
    <source>
        <dbReference type="ARBA" id="ARBA00022490"/>
    </source>
</evidence>
<dbReference type="Gene3D" id="3.30.160.70">
    <property type="entry name" value="Methylated DNA-protein cysteine methyltransferase domain"/>
    <property type="match status" value="1"/>
</dbReference>
<evidence type="ECO:0000256" key="10">
    <source>
        <dbReference type="ARBA" id="ARBA00049348"/>
    </source>
</evidence>
<dbReference type="InterPro" id="IPR018060">
    <property type="entry name" value="HTH_AraC"/>
</dbReference>
<dbReference type="SUPFAM" id="SSF53155">
    <property type="entry name" value="Methylated DNA-protein cysteine methyltransferase domain"/>
    <property type="match status" value="1"/>
</dbReference>
<dbReference type="GO" id="GO:0032259">
    <property type="term" value="P:methylation"/>
    <property type="evidence" value="ECO:0007669"/>
    <property type="project" value="UniProtKB-KW"/>
</dbReference>
<gene>
    <name evidence="12" type="ORF">MNBD_GAMMA01-59</name>
</gene>
<keyword evidence="8" id="KW-0010">Activator</keyword>
<dbReference type="EC" id="2.1.1.63" evidence="3"/>
<reference evidence="12" key="1">
    <citation type="submission" date="2018-06" db="EMBL/GenBank/DDBJ databases">
        <authorList>
            <person name="Zhirakovskaya E."/>
        </authorList>
    </citation>
    <scope>NUCLEOTIDE SEQUENCE</scope>
</reference>
<evidence type="ECO:0000256" key="3">
    <source>
        <dbReference type="ARBA" id="ARBA00011918"/>
    </source>
</evidence>
<dbReference type="SMART" id="SM00342">
    <property type="entry name" value="HTH_ARAC"/>
    <property type="match status" value="1"/>
</dbReference>
<dbReference type="InterPro" id="IPR004026">
    <property type="entry name" value="Ada_DNA_repair_Zn-bd"/>
</dbReference>
<evidence type="ECO:0000256" key="2">
    <source>
        <dbReference type="ARBA" id="ARBA00008711"/>
    </source>
</evidence>
<evidence type="ECO:0000256" key="9">
    <source>
        <dbReference type="ARBA" id="ARBA00023204"/>
    </source>
</evidence>